<organism evidence="2 3">
    <name type="scientific">Aphanomyces invadans</name>
    <dbReference type="NCBI Taxonomy" id="157072"/>
    <lineage>
        <taxon>Eukaryota</taxon>
        <taxon>Sar</taxon>
        <taxon>Stramenopiles</taxon>
        <taxon>Oomycota</taxon>
        <taxon>Saprolegniomycetes</taxon>
        <taxon>Saprolegniales</taxon>
        <taxon>Verrucalvaceae</taxon>
        <taxon>Aphanomyces</taxon>
    </lineage>
</organism>
<reference evidence="2 3" key="1">
    <citation type="submission" date="2018-08" db="EMBL/GenBank/DDBJ databases">
        <title>Aphanomyces genome sequencing and annotation.</title>
        <authorList>
            <person name="Minardi D."/>
            <person name="Oidtmann B."/>
            <person name="Van Der Giezen M."/>
            <person name="Studholme D.J."/>
        </authorList>
    </citation>
    <scope>NUCLEOTIDE SEQUENCE [LARGE SCALE GENOMIC DNA]</scope>
    <source>
        <strain evidence="2 3">NJM0002</strain>
    </source>
</reference>
<evidence type="ECO:0000313" key="2">
    <source>
        <dbReference type="EMBL" id="RHY20788.1"/>
    </source>
</evidence>
<name>A0A418AH36_9STRA</name>
<sequence length="389" mass="42419">MKDGPRPDTSRTDREPGAQPRLVNQPEGMITHGVAVTLATTQEDQKEEYMTHGVVVSLAATQADKTEDGGTHQDGIDHSSRERASLQGACWPSAAPPPSDVASDKTALSPALTTTHPVEVPRTPRSRKAKQDDNFNSRPPVFTPGQVESIIRGDLAGLPDTRMVDIEDRLYPVTAEDLNMQLQALKTRHRDVSHEEIAQVVMKALNRPLTADDKMLLEAPANIDDPERWLAWFTRALKTCEEARTANRNVESNRGGIVATTRWARMERKGLGSTNLPHFGPVPESVCADLFGHLDGELAHHPVPEGGHRVGEPSIGLEGILLRHVEPDAKFVALLTQSQVQVAEGADHLSGLVQGLLLVLRPGPERVKPRLHGGPTSFGRRPGCRQLAF</sequence>
<protein>
    <submittedName>
        <fullName evidence="2">Uncharacterized protein</fullName>
    </submittedName>
</protein>
<feature type="region of interest" description="Disordered" evidence="1">
    <location>
        <begin position="60"/>
        <end position="144"/>
    </location>
</feature>
<feature type="compositionally biased region" description="Basic and acidic residues" evidence="1">
    <location>
        <begin position="64"/>
        <end position="84"/>
    </location>
</feature>
<feature type="region of interest" description="Disordered" evidence="1">
    <location>
        <begin position="1"/>
        <end position="30"/>
    </location>
</feature>
<feature type="compositionally biased region" description="Basic and acidic residues" evidence="1">
    <location>
        <begin position="1"/>
        <end position="16"/>
    </location>
</feature>
<evidence type="ECO:0000256" key="1">
    <source>
        <dbReference type="SAM" id="MobiDB-lite"/>
    </source>
</evidence>
<keyword evidence="3" id="KW-1185">Reference proteome</keyword>
<evidence type="ECO:0000313" key="3">
    <source>
        <dbReference type="Proteomes" id="UP000285060"/>
    </source>
</evidence>
<dbReference type="Proteomes" id="UP000285060">
    <property type="component" value="Unassembled WGS sequence"/>
</dbReference>
<dbReference type="VEuPathDB" id="FungiDB:H310_02800"/>
<proteinExistence type="predicted"/>
<comment type="caution">
    <text evidence="2">The sequence shown here is derived from an EMBL/GenBank/DDBJ whole genome shotgun (WGS) entry which is preliminary data.</text>
</comment>
<gene>
    <name evidence="2" type="ORF">DYB32_009956</name>
</gene>
<dbReference type="EMBL" id="QUSY01002552">
    <property type="protein sequence ID" value="RHY20788.1"/>
    <property type="molecule type" value="Genomic_DNA"/>
</dbReference>
<dbReference type="AlphaFoldDB" id="A0A418AH36"/>
<accession>A0A418AH36</accession>